<accession>A0A1E4S1D0</accession>
<dbReference type="OMA" id="LPFAPNM"/>
<dbReference type="Proteomes" id="UP000094389">
    <property type="component" value="Unassembled WGS sequence"/>
</dbReference>
<dbReference type="EC" id="2.1.1.320" evidence="7"/>
<dbReference type="PANTHER" id="PTHR12049">
    <property type="entry name" value="PROTEIN ARGININE METHYLTRANSFERASE NDUFAF7, MITOCHONDRIAL"/>
    <property type="match status" value="1"/>
</dbReference>
<comment type="catalytic activity">
    <reaction evidence="6 7">
        <text>L-arginyl-[protein] + 2 S-adenosyl-L-methionine = N(omega),N(omega)'-dimethyl-L-arginyl-[protein] + 2 S-adenosyl-L-homocysteine + 2 H(+)</text>
        <dbReference type="Rhea" id="RHEA:48108"/>
        <dbReference type="Rhea" id="RHEA-COMP:10532"/>
        <dbReference type="Rhea" id="RHEA-COMP:11992"/>
        <dbReference type="ChEBI" id="CHEBI:15378"/>
        <dbReference type="ChEBI" id="CHEBI:29965"/>
        <dbReference type="ChEBI" id="CHEBI:57856"/>
        <dbReference type="ChEBI" id="CHEBI:59789"/>
        <dbReference type="ChEBI" id="CHEBI:88221"/>
        <dbReference type="EC" id="2.1.1.320"/>
    </reaction>
</comment>
<evidence type="ECO:0000256" key="6">
    <source>
        <dbReference type="ARBA" id="ARBA00048612"/>
    </source>
</evidence>
<protein>
    <recommendedName>
        <fullName evidence="7">Protein arginine methyltransferase NDUFAF7</fullName>
        <ecNumber evidence="7">2.1.1.320</ecNumber>
    </recommendedName>
</protein>
<dbReference type="GeneID" id="30989523"/>
<comment type="similarity">
    <text evidence="2 7">Belongs to the NDUFAF7 family.</text>
</comment>
<evidence type="ECO:0000313" key="8">
    <source>
        <dbReference type="EMBL" id="ODV73310.1"/>
    </source>
</evidence>
<dbReference type="GO" id="GO:0005739">
    <property type="term" value="C:mitochondrion"/>
    <property type="evidence" value="ECO:0007669"/>
    <property type="project" value="UniProtKB-SubCell"/>
</dbReference>
<dbReference type="RefSeq" id="XP_020070349.1">
    <property type="nucleotide sequence ID" value="XM_020215127.1"/>
</dbReference>
<evidence type="ECO:0000313" key="9">
    <source>
        <dbReference type="Proteomes" id="UP000094389"/>
    </source>
</evidence>
<dbReference type="InterPro" id="IPR029063">
    <property type="entry name" value="SAM-dependent_MTases_sf"/>
</dbReference>
<dbReference type="InterPro" id="IPR038375">
    <property type="entry name" value="NDUFAF7_sf"/>
</dbReference>
<dbReference type="PANTHER" id="PTHR12049:SF5">
    <property type="entry name" value="PROTEIN ARGININE METHYLTRANSFERASE NDUFAF7 HOMOLOG, MITOCHONDRIAL"/>
    <property type="match status" value="1"/>
</dbReference>
<dbReference type="GO" id="GO:0032259">
    <property type="term" value="P:methylation"/>
    <property type="evidence" value="ECO:0007669"/>
    <property type="project" value="UniProtKB-KW"/>
</dbReference>
<dbReference type="EMBL" id="KV453931">
    <property type="protein sequence ID" value="ODV73310.1"/>
    <property type="molecule type" value="Genomic_DNA"/>
</dbReference>
<dbReference type="InterPro" id="IPR003788">
    <property type="entry name" value="NDUFAF7"/>
</dbReference>
<dbReference type="STRING" id="983966.A0A1E4S1D0"/>
<evidence type="ECO:0000256" key="2">
    <source>
        <dbReference type="ARBA" id="ARBA00005891"/>
    </source>
</evidence>
<evidence type="ECO:0000256" key="5">
    <source>
        <dbReference type="ARBA" id="ARBA00023128"/>
    </source>
</evidence>
<dbReference type="SUPFAM" id="SSF53335">
    <property type="entry name" value="S-adenosyl-L-methionine-dependent methyltransferases"/>
    <property type="match status" value="1"/>
</dbReference>
<keyword evidence="3 7" id="KW-0489">Methyltransferase</keyword>
<dbReference type="GO" id="GO:0035243">
    <property type="term" value="F:protein-arginine omega-N symmetric methyltransferase activity"/>
    <property type="evidence" value="ECO:0007669"/>
    <property type="project" value="UniProtKB-EC"/>
</dbReference>
<dbReference type="Gene3D" id="3.40.50.12710">
    <property type="match status" value="1"/>
</dbReference>
<evidence type="ECO:0000256" key="7">
    <source>
        <dbReference type="RuleBase" id="RU364114"/>
    </source>
</evidence>
<keyword evidence="4 7" id="KW-0808">Transferase</keyword>
<comment type="subcellular location">
    <subcellularLocation>
        <location evidence="1 7">Mitochondrion</location>
    </subcellularLocation>
</comment>
<dbReference type="Pfam" id="PF02636">
    <property type="entry name" value="Methyltransf_28"/>
    <property type="match status" value="1"/>
</dbReference>
<keyword evidence="9" id="KW-1185">Reference proteome</keyword>
<proteinExistence type="inferred from homology"/>
<organism evidence="8 9">
    <name type="scientific">Cyberlindnera jadinii (strain ATCC 18201 / CBS 1600 / BCRC 20928 / JCM 3617 / NBRC 0987 / NRRL Y-1542)</name>
    <name type="common">Torula yeast</name>
    <name type="synonym">Candida utilis</name>
    <dbReference type="NCBI Taxonomy" id="983966"/>
    <lineage>
        <taxon>Eukaryota</taxon>
        <taxon>Fungi</taxon>
        <taxon>Dikarya</taxon>
        <taxon>Ascomycota</taxon>
        <taxon>Saccharomycotina</taxon>
        <taxon>Saccharomycetes</taxon>
        <taxon>Phaffomycetales</taxon>
        <taxon>Phaffomycetaceae</taxon>
        <taxon>Cyberlindnera</taxon>
    </lineage>
</organism>
<sequence>MRPLVLRRCLSTKHDFSVTPTTFNYRLPSRDYPYDCVLSPFSPFTPVFSNLSTHPLDKSTPSQFFDSFPLTNSHRLKKNDQRPTKVKMLASDFIEDSLYNPNYGYFPTQAEIFQTEKPFDYSKLKDSDEFMDKWQEQYSRYSGNGAQLQLWHTPTELFQPFYGEAIARYLLVNYKLNLYPYADLIIYEIGGGNGTLMMNILDYIKKNDPDVYSRTKYRIIEITKPLSEKQKLRSLHRKLSSKGHSPDAVQIINKSILDWDEVVPEPCFVIGMEVLDNLSHDVVKYDVHTGKPYQGYVVIDAKGDFHQFFTDELEEWTKLYLELRGNHHLQSSPWKMLLNDEQIHPLNSLPVIPKLQNYLSPFKNSLTESEFVPTSLLKLFNVLSTFFPEHQLLLADFDSLSETSRGFNAPVVQTMLDSKMATASTFMVHQGYFDIMFPTDFKVSKDIYVQMTGKLVETTKHEEFLNTWGDVEATRTKNGENLMLELYQNAAFLHS</sequence>
<reference evidence="8 9" key="1">
    <citation type="journal article" date="2016" name="Proc. Natl. Acad. Sci. U.S.A.">
        <title>Comparative genomics of biotechnologically important yeasts.</title>
        <authorList>
            <person name="Riley R."/>
            <person name="Haridas S."/>
            <person name="Wolfe K.H."/>
            <person name="Lopes M.R."/>
            <person name="Hittinger C.T."/>
            <person name="Goeker M."/>
            <person name="Salamov A.A."/>
            <person name="Wisecaver J.H."/>
            <person name="Long T.M."/>
            <person name="Calvey C.H."/>
            <person name="Aerts A.L."/>
            <person name="Barry K.W."/>
            <person name="Choi C."/>
            <person name="Clum A."/>
            <person name="Coughlan A.Y."/>
            <person name="Deshpande S."/>
            <person name="Douglass A.P."/>
            <person name="Hanson S.J."/>
            <person name="Klenk H.-P."/>
            <person name="LaButti K.M."/>
            <person name="Lapidus A."/>
            <person name="Lindquist E.A."/>
            <person name="Lipzen A.M."/>
            <person name="Meier-Kolthoff J.P."/>
            <person name="Ohm R.A."/>
            <person name="Otillar R.P."/>
            <person name="Pangilinan J.L."/>
            <person name="Peng Y."/>
            <person name="Rokas A."/>
            <person name="Rosa C.A."/>
            <person name="Scheuner C."/>
            <person name="Sibirny A.A."/>
            <person name="Slot J.C."/>
            <person name="Stielow J.B."/>
            <person name="Sun H."/>
            <person name="Kurtzman C.P."/>
            <person name="Blackwell M."/>
            <person name="Grigoriev I.V."/>
            <person name="Jeffries T.W."/>
        </authorList>
    </citation>
    <scope>NUCLEOTIDE SEQUENCE [LARGE SCALE GENOMIC DNA]</scope>
    <source>
        <strain evidence="9">ATCC 18201 / CBS 1600 / BCRC 20928 / JCM 3617 / NBRC 0987 / NRRL Y-1542</strain>
    </source>
</reference>
<name>A0A1E4S1D0_CYBJN</name>
<gene>
    <name evidence="8" type="ORF">CYBJADRAFT_167897</name>
</gene>
<comment type="function">
    <text evidence="7">Arginine methyltransferase involved in the assembly or stability of mitochondrial NADH:ubiquinone oxidoreductase complex (complex I).</text>
</comment>
<keyword evidence="5 7" id="KW-0496">Mitochondrion</keyword>
<evidence type="ECO:0000256" key="1">
    <source>
        <dbReference type="ARBA" id="ARBA00004173"/>
    </source>
</evidence>
<dbReference type="OrthoDB" id="17415at2759"/>
<evidence type="ECO:0000256" key="3">
    <source>
        <dbReference type="ARBA" id="ARBA00022603"/>
    </source>
</evidence>
<dbReference type="AlphaFoldDB" id="A0A1E4S1D0"/>
<evidence type="ECO:0000256" key="4">
    <source>
        <dbReference type="ARBA" id="ARBA00022679"/>
    </source>
</evidence>